<dbReference type="OrthoDB" id="288942at2759"/>
<dbReference type="GO" id="GO:0046872">
    <property type="term" value="F:metal ion binding"/>
    <property type="evidence" value="ECO:0007669"/>
    <property type="project" value="UniProtKB-KW"/>
</dbReference>
<keyword evidence="1" id="KW-0479">Metal-binding</keyword>
<reference evidence="5" key="1">
    <citation type="submission" date="2015-02" db="EMBL/GenBank/DDBJ databases">
        <authorList>
            <person name="Gon?alves P."/>
        </authorList>
    </citation>
    <scope>NUCLEOTIDE SEQUENCE [LARGE SCALE GENOMIC DNA]</scope>
</reference>
<organism evidence="4 5">
    <name type="scientific">Sporidiobolus salmonicolor</name>
    <name type="common">Yeast-like fungus</name>
    <name type="synonym">Sporobolomyces salmonicolor</name>
    <dbReference type="NCBI Taxonomy" id="5005"/>
    <lineage>
        <taxon>Eukaryota</taxon>
        <taxon>Fungi</taxon>
        <taxon>Dikarya</taxon>
        <taxon>Basidiomycota</taxon>
        <taxon>Pucciniomycotina</taxon>
        <taxon>Microbotryomycetes</taxon>
        <taxon>Sporidiobolales</taxon>
        <taxon>Sporidiobolaceae</taxon>
        <taxon>Sporobolomyces</taxon>
    </lineage>
</organism>
<proteinExistence type="predicted"/>
<name>A0A0D6EK39_SPOSA</name>
<evidence type="ECO:0000313" key="5">
    <source>
        <dbReference type="Proteomes" id="UP000243876"/>
    </source>
</evidence>
<dbReference type="GO" id="GO:0000166">
    <property type="term" value="F:nucleotide binding"/>
    <property type="evidence" value="ECO:0007669"/>
    <property type="project" value="InterPro"/>
</dbReference>
<evidence type="ECO:0000256" key="2">
    <source>
        <dbReference type="ARBA" id="ARBA00022833"/>
    </source>
</evidence>
<dbReference type="GO" id="GO:0002196">
    <property type="term" value="F:Ser-tRNA(Ala) deacylase activity"/>
    <property type="evidence" value="ECO:0007669"/>
    <property type="project" value="TreeGrafter"/>
</dbReference>
<protein>
    <submittedName>
        <fullName evidence="4">SPOSA6832_01680-mRNA-1:cds</fullName>
    </submittedName>
</protein>
<evidence type="ECO:0000256" key="1">
    <source>
        <dbReference type="ARBA" id="ARBA00022723"/>
    </source>
</evidence>
<accession>A0A0D6EK39</accession>
<keyword evidence="5" id="KW-1185">Reference proteome</keyword>
<keyword evidence="2" id="KW-0862">Zinc</keyword>
<dbReference type="AlphaFoldDB" id="A0A0D6EK39"/>
<dbReference type="Gene3D" id="2.40.30.130">
    <property type="match status" value="1"/>
</dbReference>
<dbReference type="Gene3D" id="3.30.980.10">
    <property type="entry name" value="Threonyl-trna Synthetase, Chain A, domain 2"/>
    <property type="match status" value="1"/>
</dbReference>
<dbReference type="Proteomes" id="UP000243876">
    <property type="component" value="Unassembled WGS sequence"/>
</dbReference>
<dbReference type="InterPro" id="IPR009000">
    <property type="entry name" value="Transl_B-barrel_sf"/>
</dbReference>
<feature type="region of interest" description="Disordered" evidence="3">
    <location>
        <begin position="54"/>
        <end position="81"/>
    </location>
</feature>
<dbReference type="SUPFAM" id="SSF50447">
    <property type="entry name" value="Translation proteins"/>
    <property type="match status" value="1"/>
</dbReference>
<evidence type="ECO:0000313" key="4">
    <source>
        <dbReference type="EMBL" id="CEQ40113.1"/>
    </source>
</evidence>
<dbReference type="EMBL" id="CENE01000005">
    <property type="protein sequence ID" value="CEQ40113.1"/>
    <property type="molecule type" value="Genomic_DNA"/>
</dbReference>
<dbReference type="PANTHER" id="PTHR43462:SF1">
    <property type="entry name" value="ALANYL-TRNA EDITING PROTEIN AARSD1"/>
    <property type="match status" value="1"/>
</dbReference>
<gene>
    <name evidence="4" type="primary">SPOSA6832_01680</name>
</gene>
<sequence>MSSSPAETRSTPRDYLELTFPLPKSPWVGMLACQRDPLLSTFTTTVLRCDKVEKAPPAAAGKGKKGKKDAAPAPPTEEPKDEWEIELADTVLFPEGGGQPSDTGSLIPLDEAGTPKEGEAAIVREVIRRNLDAVHFASKPFPIGSQVVARVDLERRTDHMCMHTGQHLLSAVFERDYGLDTLSWSLQKYPEPCYVELPRAPTPEEISAVQKKCNDLICEGRKVRVRMELATKENGVRLGEKVPENYRDAEGSERPPVQRTVTIDDLDENPCCGTHYPDLSYLRSLFISPYTTPIRGQHARVYFVVGPRVLAFLSSSHQIARSSALEAGCNPADLPERVSGLVSGLADFKRKEKRLKEELAGYVAKDLCDEALKSVHGGDDGTAVLKGLSFREEDATNALEFLSAVSSDLKTRFDALSGTPRKQLFVLACGGTAGSTGATSGAVLIFGTEDLVVKAGKMVVEKLGGKIKGGGKGRWQGKVTDRWEAGDKEKLEQVLEEATA</sequence>
<dbReference type="PANTHER" id="PTHR43462">
    <property type="entry name" value="ALANYL-TRNA EDITING PROTEIN"/>
    <property type="match status" value="1"/>
</dbReference>
<dbReference type="InterPro" id="IPR018163">
    <property type="entry name" value="Thr/Ala-tRNA-synth_IIc_edit"/>
</dbReference>
<dbReference type="SUPFAM" id="SSF55186">
    <property type="entry name" value="ThrRS/AlaRS common domain"/>
    <property type="match status" value="1"/>
</dbReference>
<evidence type="ECO:0000256" key="3">
    <source>
        <dbReference type="SAM" id="MobiDB-lite"/>
    </source>
</evidence>
<dbReference type="InterPro" id="IPR051335">
    <property type="entry name" value="Alanyl-tRNA_Editing_Enzymes"/>
</dbReference>